<feature type="transmembrane region" description="Helical" evidence="1">
    <location>
        <begin position="67"/>
        <end position="87"/>
    </location>
</feature>
<dbReference type="EMBL" id="FRCY01000013">
    <property type="protein sequence ID" value="SHN23985.1"/>
    <property type="molecule type" value="Genomic_DNA"/>
</dbReference>
<accession>A0A1M7Q1G3</accession>
<proteinExistence type="predicted"/>
<evidence type="ECO:0000313" key="3">
    <source>
        <dbReference type="Proteomes" id="UP000184513"/>
    </source>
</evidence>
<keyword evidence="1" id="KW-0812">Transmembrane</keyword>
<name>A0A1M7Q1G3_9BACT</name>
<feature type="transmembrane region" description="Helical" evidence="1">
    <location>
        <begin position="38"/>
        <end position="60"/>
    </location>
</feature>
<evidence type="ECO:0000313" key="2">
    <source>
        <dbReference type="EMBL" id="SHN23985.1"/>
    </source>
</evidence>
<keyword evidence="3" id="KW-1185">Reference proteome</keyword>
<dbReference type="STRING" id="388280.SAMN04488057_11315"/>
<gene>
    <name evidence="2" type="ORF">SAMN04488057_11315</name>
</gene>
<reference evidence="2 3" key="1">
    <citation type="submission" date="2016-11" db="EMBL/GenBank/DDBJ databases">
        <authorList>
            <person name="Jaros S."/>
            <person name="Januszkiewicz K."/>
            <person name="Wedrychowicz H."/>
        </authorList>
    </citation>
    <scope>NUCLEOTIDE SEQUENCE [LARGE SCALE GENOMIC DNA]</scope>
    <source>
        <strain evidence="2 3">CGMCC 1.6102</strain>
    </source>
</reference>
<evidence type="ECO:0000256" key="1">
    <source>
        <dbReference type="SAM" id="Phobius"/>
    </source>
</evidence>
<dbReference type="Proteomes" id="UP000184513">
    <property type="component" value="Unassembled WGS sequence"/>
</dbReference>
<keyword evidence="1" id="KW-1133">Transmembrane helix</keyword>
<sequence>MSLYWFCRCQDYANLLIKDSCRLSFFCLMEILIASLKILFLLAGLGLILGFIRPVLVLWFMQRCNRLMVLQYYGVPALLLFLSLLSLGELTF</sequence>
<keyword evidence="1" id="KW-0472">Membrane</keyword>
<protein>
    <submittedName>
        <fullName evidence="2">Uncharacterized protein</fullName>
    </submittedName>
</protein>
<dbReference type="AlphaFoldDB" id="A0A1M7Q1G3"/>
<organism evidence="2 3">
    <name type="scientific">Cyclobacterium lianum</name>
    <dbReference type="NCBI Taxonomy" id="388280"/>
    <lineage>
        <taxon>Bacteria</taxon>
        <taxon>Pseudomonadati</taxon>
        <taxon>Bacteroidota</taxon>
        <taxon>Cytophagia</taxon>
        <taxon>Cytophagales</taxon>
        <taxon>Cyclobacteriaceae</taxon>
        <taxon>Cyclobacterium</taxon>
    </lineage>
</organism>